<dbReference type="InterPro" id="IPR003018">
    <property type="entry name" value="GAF"/>
</dbReference>
<dbReference type="SMART" id="SM00065">
    <property type="entry name" value="GAF"/>
    <property type="match status" value="1"/>
</dbReference>
<keyword evidence="3" id="KW-0805">Transcription regulation</keyword>
<keyword evidence="2" id="KW-0418">Kinase</keyword>
<dbReference type="SMART" id="SM01012">
    <property type="entry name" value="ANTAR"/>
    <property type="match status" value="1"/>
</dbReference>
<gene>
    <name evidence="6" type="ORF">ACETWP_03335</name>
</gene>
<dbReference type="EMBL" id="JBHDLJ010000002">
    <property type="protein sequence ID" value="MFB0833610.1"/>
    <property type="molecule type" value="Genomic_DNA"/>
</dbReference>
<dbReference type="PROSITE" id="PS50921">
    <property type="entry name" value="ANTAR"/>
    <property type="match status" value="1"/>
</dbReference>
<evidence type="ECO:0000256" key="1">
    <source>
        <dbReference type="ARBA" id="ARBA00022679"/>
    </source>
</evidence>
<evidence type="ECO:0000256" key="3">
    <source>
        <dbReference type="ARBA" id="ARBA00023015"/>
    </source>
</evidence>
<dbReference type="PIRSF" id="PIRSF036625">
    <property type="entry name" value="GAF_ANTAR"/>
    <property type="match status" value="1"/>
</dbReference>
<dbReference type="Pfam" id="PF03861">
    <property type="entry name" value="ANTAR"/>
    <property type="match status" value="1"/>
</dbReference>
<organism evidence="6 7">
    <name type="scientific">Arthrobacter halodurans</name>
    <dbReference type="NCBI Taxonomy" id="516699"/>
    <lineage>
        <taxon>Bacteria</taxon>
        <taxon>Bacillati</taxon>
        <taxon>Actinomycetota</taxon>
        <taxon>Actinomycetes</taxon>
        <taxon>Micrococcales</taxon>
        <taxon>Micrococcaceae</taxon>
        <taxon>Arthrobacter</taxon>
    </lineage>
</organism>
<dbReference type="Proteomes" id="UP001575652">
    <property type="component" value="Unassembled WGS sequence"/>
</dbReference>
<dbReference type="SUPFAM" id="SSF52172">
    <property type="entry name" value="CheY-like"/>
    <property type="match status" value="1"/>
</dbReference>
<keyword evidence="4" id="KW-0804">Transcription</keyword>
<evidence type="ECO:0000313" key="6">
    <source>
        <dbReference type="EMBL" id="MFB0833610.1"/>
    </source>
</evidence>
<evidence type="ECO:0000256" key="2">
    <source>
        <dbReference type="ARBA" id="ARBA00022777"/>
    </source>
</evidence>
<evidence type="ECO:0000259" key="5">
    <source>
        <dbReference type="PROSITE" id="PS50921"/>
    </source>
</evidence>
<accession>A0ABV4UJ90</accession>
<dbReference type="Pfam" id="PF13185">
    <property type="entry name" value="GAF_2"/>
    <property type="match status" value="1"/>
</dbReference>
<keyword evidence="1" id="KW-0808">Transferase</keyword>
<proteinExistence type="predicted"/>
<evidence type="ECO:0000313" key="7">
    <source>
        <dbReference type="Proteomes" id="UP001575652"/>
    </source>
</evidence>
<dbReference type="Gene3D" id="3.30.450.40">
    <property type="match status" value="1"/>
</dbReference>
<dbReference type="InterPro" id="IPR029016">
    <property type="entry name" value="GAF-like_dom_sf"/>
</dbReference>
<keyword evidence="7" id="KW-1185">Reference proteome</keyword>
<dbReference type="InterPro" id="IPR011006">
    <property type="entry name" value="CheY-like_superfamily"/>
</dbReference>
<protein>
    <submittedName>
        <fullName evidence="6">ANTAR domain-containing protein</fullName>
    </submittedName>
</protein>
<comment type="caution">
    <text evidence="6">The sequence shown here is derived from an EMBL/GenBank/DDBJ whole genome shotgun (WGS) entry which is preliminary data.</text>
</comment>
<dbReference type="InterPro" id="IPR012074">
    <property type="entry name" value="GAF_ANTAR"/>
</dbReference>
<reference evidence="6 7" key="1">
    <citation type="submission" date="2024-09" db="EMBL/GenBank/DDBJ databases">
        <authorList>
            <person name="Salinas-Garcia M.A."/>
            <person name="Prieme A."/>
        </authorList>
    </citation>
    <scope>NUCLEOTIDE SEQUENCE [LARGE SCALE GENOMIC DNA]</scope>
    <source>
        <strain evidence="6 7">DSM 21081</strain>
    </source>
</reference>
<dbReference type="InterPro" id="IPR005561">
    <property type="entry name" value="ANTAR"/>
</dbReference>
<feature type="domain" description="ANTAR" evidence="5">
    <location>
        <begin position="172"/>
        <end position="233"/>
    </location>
</feature>
<dbReference type="InterPro" id="IPR036388">
    <property type="entry name" value="WH-like_DNA-bd_sf"/>
</dbReference>
<sequence>MSQTLAPASDSSVAAALQDLVLASADVDGFLHQLAAHAAETLSTGPATVHCGATLLRDKKMATVASSDRHALELDELQYDHGDGPCLSAARTGTLVSVPDVRLERRWRPYLDAIAPHGIGSILGVPLDLGDHASGALNFYATAPHALGEQTLADAQGYARQAAASLLLAVRIGQLADSRDHLKTALASRTPIDLATGILMAQNRCGQKEAFEMLRAASSHRNTKIRDLAEHIVRSVGGEPSEAYFKD</sequence>
<name>A0ABV4UJ90_9MICC</name>
<dbReference type="SUPFAM" id="SSF55781">
    <property type="entry name" value="GAF domain-like"/>
    <property type="match status" value="1"/>
</dbReference>
<dbReference type="RefSeq" id="WP_373970776.1">
    <property type="nucleotide sequence ID" value="NZ_JBHDLJ010000002.1"/>
</dbReference>
<dbReference type="Gene3D" id="1.10.10.10">
    <property type="entry name" value="Winged helix-like DNA-binding domain superfamily/Winged helix DNA-binding domain"/>
    <property type="match status" value="1"/>
</dbReference>
<evidence type="ECO:0000256" key="4">
    <source>
        <dbReference type="ARBA" id="ARBA00023163"/>
    </source>
</evidence>